<comment type="caution">
    <text evidence="2">The sequence shown here is derived from an EMBL/GenBank/DDBJ whole genome shotgun (WGS) entry which is preliminary data.</text>
</comment>
<evidence type="ECO:0000259" key="1">
    <source>
        <dbReference type="Pfam" id="PF01764"/>
    </source>
</evidence>
<reference evidence="2" key="1">
    <citation type="journal article" date="2014" name="Int. J. Syst. Evol. Microbiol.">
        <title>Complete genome sequence of Corynebacterium casei LMG S-19264T (=DSM 44701T), isolated from a smear-ripened cheese.</title>
        <authorList>
            <consortium name="US DOE Joint Genome Institute (JGI-PGF)"/>
            <person name="Walter F."/>
            <person name="Albersmeier A."/>
            <person name="Kalinowski J."/>
            <person name="Ruckert C."/>
        </authorList>
    </citation>
    <scope>NUCLEOTIDE SEQUENCE</scope>
    <source>
        <strain evidence="2">CGMCC 1.12919</strain>
    </source>
</reference>
<dbReference type="Gene3D" id="3.40.50.1820">
    <property type="entry name" value="alpha/beta hydrolase"/>
    <property type="match status" value="1"/>
</dbReference>
<name>A0A916XGM8_9HYPH</name>
<dbReference type="EMBL" id="BMGG01000005">
    <property type="protein sequence ID" value="GGC72100.1"/>
    <property type="molecule type" value="Genomic_DNA"/>
</dbReference>
<organism evidence="2 3">
    <name type="scientific">Chelatococcus reniformis</name>
    <dbReference type="NCBI Taxonomy" id="1494448"/>
    <lineage>
        <taxon>Bacteria</taxon>
        <taxon>Pseudomonadati</taxon>
        <taxon>Pseudomonadota</taxon>
        <taxon>Alphaproteobacteria</taxon>
        <taxon>Hyphomicrobiales</taxon>
        <taxon>Chelatococcaceae</taxon>
        <taxon>Chelatococcus</taxon>
    </lineage>
</organism>
<gene>
    <name evidence="2" type="ORF">GCM10010994_33150</name>
</gene>
<dbReference type="SUPFAM" id="SSF53474">
    <property type="entry name" value="alpha/beta-Hydrolases"/>
    <property type="match status" value="1"/>
</dbReference>
<reference evidence="2" key="2">
    <citation type="submission" date="2020-09" db="EMBL/GenBank/DDBJ databases">
        <authorList>
            <person name="Sun Q."/>
            <person name="Zhou Y."/>
        </authorList>
    </citation>
    <scope>NUCLEOTIDE SEQUENCE</scope>
    <source>
        <strain evidence="2">CGMCC 1.12919</strain>
    </source>
</reference>
<evidence type="ECO:0000313" key="3">
    <source>
        <dbReference type="Proteomes" id="UP000637002"/>
    </source>
</evidence>
<keyword evidence="3" id="KW-1185">Reference proteome</keyword>
<dbReference type="InterPro" id="IPR002921">
    <property type="entry name" value="Fungal_lipase-type"/>
</dbReference>
<dbReference type="InterPro" id="IPR029058">
    <property type="entry name" value="AB_hydrolase_fold"/>
</dbReference>
<dbReference type="Pfam" id="PF01764">
    <property type="entry name" value="Lipase_3"/>
    <property type="match status" value="1"/>
</dbReference>
<feature type="domain" description="Fungal lipase-type" evidence="1">
    <location>
        <begin position="40"/>
        <end position="113"/>
    </location>
</feature>
<dbReference type="GO" id="GO:0006629">
    <property type="term" value="P:lipid metabolic process"/>
    <property type="evidence" value="ECO:0007669"/>
    <property type="project" value="InterPro"/>
</dbReference>
<accession>A0A916XGM8</accession>
<protein>
    <recommendedName>
        <fullName evidence="1">Fungal lipase-type domain-containing protein</fullName>
    </recommendedName>
</protein>
<proteinExistence type="predicted"/>
<sequence length="128" mass="13343">MLGLGNNSPGLAEFGDRMQRAGVGTTVANHSYGPLLAQEAIAEYRSGRTSSIKIVGHSLGGSAAARMAAALARAGVPVQLLVTLDPVGGSAPSSNVRRYANFVPRTGEDHFTMIAGRMPELYAYVLGR</sequence>
<dbReference type="Proteomes" id="UP000637002">
    <property type="component" value="Unassembled WGS sequence"/>
</dbReference>
<evidence type="ECO:0000313" key="2">
    <source>
        <dbReference type="EMBL" id="GGC72100.1"/>
    </source>
</evidence>
<dbReference type="AlphaFoldDB" id="A0A916XGM8"/>